<dbReference type="Pfam" id="PF07517">
    <property type="entry name" value="SecA_DEAD"/>
    <property type="match status" value="1"/>
</dbReference>
<keyword evidence="3 12" id="KW-0813">Transport</keyword>
<dbReference type="AlphaFoldDB" id="A0A0Z8K445"/>
<dbReference type="PROSITE" id="PS51196">
    <property type="entry name" value="SECA_MOTOR_DEAD"/>
    <property type="match status" value="1"/>
</dbReference>
<comment type="function">
    <text evidence="12">Part of the Sec protein translocase complex. Interacts with the SecYEG preprotein conducting channel. Has a central role in coupling the hydrolysis of ATP to the transfer of proteins into and across the cell membrane, serving as an ATP-driven molecular motor driving the stepwise translocation of polypeptide chains across the membrane.</text>
</comment>
<keyword evidence="10 12" id="KW-0811">Translocation</keyword>
<dbReference type="NCBIfam" id="NF006630">
    <property type="entry name" value="PRK09200.1"/>
    <property type="match status" value="1"/>
</dbReference>
<dbReference type="PANTHER" id="PTHR30612:SF0">
    <property type="entry name" value="CHLOROPLAST PROTEIN-TRANSPORTING ATPASE"/>
    <property type="match status" value="1"/>
</dbReference>
<dbReference type="InterPro" id="IPR036266">
    <property type="entry name" value="SecA_Wing/Scaffold_sf"/>
</dbReference>
<dbReference type="InterPro" id="IPR022490">
    <property type="entry name" value="SecA2"/>
</dbReference>
<evidence type="ECO:0000256" key="6">
    <source>
        <dbReference type="ARBA" id="ARBA00022741"/>
    </source>
</evidence>
<evidence type="ECO:0000256" key="4">
    <source>
        <dbReference type="ARBA" id="ARBA00022475"/>
    </source>
</evidence>
<comment type="similarity">
    <text evidence="2 12">Belongs to the SecA family.</text>
</comment>
<dbReference type="Pfam" id="PF01043">
    <property type="entry name" value="SecA_PP_bind"/>
    <property type="match status" value="1"/>
</dbReference>
<dbReference type="PANTHER" id="PTHR30612">
    <property type="entry name" value="SECA INNER MEMBRANE COMPONENT OF SEC PROTEIN SECRETION SYSTEM"/>
    <property type="match status" value="1"/>
</dbReference>
<dbReference type="PROSITE" id="PS51194">
    <property type="entry name" value="HELICASE_CTER"/>
    <property type="match status" value="1"/>
</dbReference>
<dbReference type="SMART" id="SM00957">
    <property type="entry name" value="SecA_DEAD"/>
    <property type="match status" value="1"/>
</dbReference>
<dbReference type="InterPro" id="IPR011116">
    <property type="entry name" value="SecA_Wing/Scaffold"/>
</dbReference>
<dbReference type="HAMAP" id="MF_01382">
    <property type="entry name" value="SecA"/>
    <property type="match status" value="1"/>
</dbReference>
<feature type="domain" description="Helicase ATP-binding" evidence="14">
    <location>
        <begin position="86"/>
        <end position="250"/>
    </location>
</feature>
<feature type="domain" description="SecA family profile" evidence="16">
    <location>
        <begin position="1"/>
        <end position="575"/>
    </location>
</feature>
<evidence type="ECO:0000256" key="7">
    <source>
        <dbReference type="ARBA" id="ARBA00022840"/>
    </source>
</evidence>
<dbReference type="InterPro" id="IPR027417">
    <property type="entry name" value="P-loop_NTPase"/>
</dbReference>
<dbReference type="SUPFAM" id="SSF52540">
    <property type="entry name" value="P-loop containing nucleoside triphosphate hydrolases"/>
    <property type="match status" value="2"/>
</dbReference>
<dbReference type="InterPro" id="IPR014018">
    <property type="entry name" value="SecA_motor_DEAD"/>
</dbReference>
<evidence type="ECO:0000256" key="11">
    <source>
        <dbReference type="ARBA" id="ARBA00023136"/>
    </source>
</evidence>
<dbReference type="PROSITE" id="PS51192">
    <property type="entry name" value="HELICASE_ATP_BIND_1"/>
    <property type="match status" value="1"/>
</dbReference>
<comment type="subunit">
    <text evidence="12">Monomer and homodimer. Part of the essential Sec protein translocation apparatus which comprises SecA, SecYEG and auxiliary proteins SecDF. Other proteins may also be involved.</text>
</comment>
<feature type="binding site" evidence="12">
    <location>
        <begin position="102"/>
        <end position="106"/>
    </location>
    <ligand>
        <name>ATP</name>
        <dbReference type="ChEBI" id="CHEBI:30616"/>
    </ligand>
</feature>
<evidence type="ECO:0000313" key="18">
    <source>
        <dbReference type="Proteomes" id="UP000074850"/>
    </source>
</evidence>
<gene>
    <name evidence="17" type="primary">secA_1</name>
    <name evidence="12" type="synonym">secA</name>
    <name evidence="17" type="ORF">ERS132426_00504</name>
</gene>
<dbReference type="InterPro" id="IPR001650">
    <property type="entry name" value="Helicase_C-like"/>
</dbReference>
<evidence type="ECO:0000256" key="12">
    <source>
        <dbReference type="HAMAP-Rule" id="MF_01382"/>
    </source>
</evidence>
<dbReference type="InterPro" id="IPR036670">
    <property type="entry name" value="SecA_X-link_sf"/>
</dbReference>
<dbReference type="GO" id="GO:0005524">
    <property type="term" value="F:ATP binding"/>
    <property type="evidence" value="ECO:0007669"/>
    <property type="project" value="UniProtKB-UniRule"/>
</dbReference>
<dbReference type="Proteomes" id="UP000074850">
    <property type="component" value="Unassembled WGS sequence"/>
</dbReference>
<evidence type="ECO:0000256" key="13">
    <source>
        <dbReference type="SAM" id="MobiDB-lite"/>
    </source>
</evidence>
<dbReference type="GO" id="GO:0031522">
    <property type="term" value="C:cell envelope Sec protein transport complex"/>
    <property type="evidence" value="ECO:0007669"/>
    <property type="project" value="TreeGrafter"/>
</dbReference>
<keyword evidence="5 12" id="KW-0963">Cytoplasm</keyword>
<keyword evidence="11 12" id="KW-0472">Membrane</keyword>
<dbReference type="EMBL" id="FIHM01000006">
    <property type="protein sequence ID" value="CYV19826.1"/>
    <property type="molecule type" value="Genomic_DNA"/>
</dbReference>
<accession>A0A0Z8K445</accession>
<evidence type="ECO:0000256" key="9">
    <source>
        <dbReference type="ARBA" id="ARBA00022967"/>
    </source>
</evidence>
<dbReference type="GO" id="GO:0008564">
    <property type="term" value="F:protein-exporting ATPase activity"/>
    <property type="evidence" value="ECO:0007669"/>
    <property type="project" value="UniProtKB-EC"/>
</dbReference>
<dbReference type="GO" id="GO:0005829">
    <property type="term" value="C:cytosol"/>
    <property type="evidence" value="ECO:0007669"/>
    <property type="project" value="TreeGrafter"/>
</dbReference>
<dbReference type="PRINTS" id="PR00906">
    <property type="entry name" value="SECA"/>
</dbReference>
<feature type="binding site" evidence="12">
    <location>
        <position position="497"/>
    </location>
    <ligand>
        <name>ATP</name>
        <dbReference type="ChEBI" id="CHEBI:30616"/>
    </ligand>
</feature>
<dbReference type="SUPFAM" id="SSF81767">
    <property type="entry name" value="Pre-protein crosslinking domain of SecA"/>
    <property type="match status" value="1"/>
</dbReference>
<dbReference type="GO" id="GO:0005886">
    <property type="term" value="C:plasma membrane"/>
    <property type="evidence" value="ECO:0007669"/>
    <property type="project" value="UniProtKB-SubCell"/>
</dbReference>
<dbReference type="Pfam" id="PF21090">
    <property type="entry name" value="P-loop_SecA"/>
    <property type="match status" value="2"/>
</dbReference>
<dbReference type="InterPro" id="IPR014001">
    <property type="entry name" value="Helicase_ATP-bd"/>
</dbReference>
<feature type="region of interest" description="Disordered" evidence="13">
    <location>
        <begin position="585"/>
        <end position="604"/>
    </location>
</feature>
<evidence type="ECO:0000259" key="16">
    <source>
        <dbReference type="PROSITE" id="PS51196"/>
    </source>
</evidence>
<dbReference type="PROSITE" id="PS01312">
    <property type="entry name" value="SECA"/>
    <property type="match status" value="1"/>
</dbReference>
<dbReference type="CDD" id="cd18803">
    <property type="entry name" value="SF2_C_secA"/>
    <property type="match status" value="1"/>
</dbReference>
<sequence length="794" mass="89721">MKRLKQFFSMDYYRLKRLDKIFAEIDSLKEKMARLTDDEMRGKTQEFKDRLAAGATLDDLLVEAYALVREADKRVLGMFPYKVQVMGAIVLHEGNIAEMKTGEGKTLTATMPLYLNALEGKGAMLITTSGYLAQRDAEEMGEVYKFLGLTVSCGVGEADGKDKASSPDKKAIYAADITYTTNSALGFDYLFENLATSKGGKYLRPFHYAIIDEADAVLLDTAQTPLIVSGSPRVQSNLYAIADQFIVSLKEGEGYYYNRENGEVWLTQAGIDEAERYFNAQEFFDIDHAELVRHVVLALQAHKCFTLGKNYVVQNNKVQLLDKTDGRVLSGTRLQGGVHQAIEQKEGVKITPEMRSIASVTYQNLFLMFNKLSGMTGTGKTAESEFIETYNMEVVQIPTNKPVIRKDYPDKIYTTMPEKIQASLDLVKKIHATGQPILLVTGSVNMSELYSELLLLEGIPHSLLNAYNAAKEAQMVAEAGQLGTVTVATNMAGRGTDIKLGPGVKELGGLAVIGTERMKSQRMDLQMRGRSGRQGDPGFSQFFACLEDDLLIENGGKWIQTYFEHNKDKIDPTKPEELTSRRLKKALRHAQEASDGSGRSSRSMTLQFDESVKLQREYVYRERNAIIEGTNEALDILQFAKEDIALYLKKHPVLDAHDLERYILDHITYDFHSFPEHLELQNHSQVQAFLLNIIKQEVDHKKEFLSKDYSQFERIAALKAIDECWVEEVDYLQQLRVIAGARQAAQRNPVFEYHQEAYKGYQKMKEEIRRNILQNILLSDVSYTEKGDMQVYFV</sequence>
<dbReference type="SUPFAM" id="SSF81886">
    <property type="entry name" value="Helical scaffold and wing domains of SecA"/>
    <property type="match status" value="1"/>
</dbReference>
<evidence type="ECO:0000259" key="15">
    <source>
        <dbReference type="PROSITE" id="PS51194"/>
    </source>
</evidence>
<evidence type="ECO:0000313" key="17">
    <source>
        <dbReference type="EMBL" id="CYV19826.1"/>
    </source>
</evidence>
<dbReference type="GO" id="GO:0043952">
    <property type="term" value="P:protein transport by the Sec complex"/>
    <property type="evidence" value="ECO:0007669"/>
    <property type="project" value="TreeGrafter"/>
</dbReference>
<comment type="catalytic activity">
    <reaction evidence="12">
        <text>ATP + H2O + cellular proteinSide 1 = ADP + phosphate + cellular proteinSide 2.</text>
        <dbReference type="EC" id="7.4.2.8"/>
    </reaction>
</comment>
<feature type="binding site" evidence="12">
    <location>
        <position position="84"/>
    </location>
    <ligand>
        <name>ATP</name>
        <dbReference type="ChEBI" id="CHEBI:30616"/>
    </ligand>
</feature>
<dbReference type="InterPro" id="IPR011115">
    <property type="entry name" value="SecA_DEAD"/>
</dbReference>
<dbReference type="CDD" id="cd17928">
    <property type="entry name" value="DEXDc_SecA"/>
    <property type="match status" value="1"/>
</dbReference>
<dbReference type="Gene3D" id="1.10.3060.10">
    <property type="entry name" value="Helical scaffold and wing domains of SecA"/>
    <property type="match status" value="1"/>
</dbReference>
<keyword evidence="9 12" id="KW-1278">Translocase</keyword>
<dbReference type="EC" id="7.4.2.8" evidence="12"/>
<proteinExistence type="inferred from homology"/>
<dbReference type="FunFam" id="3.40.50.300:FF:000429">
    <property type="entry name" value="Preprotein translocase subunit SecA"/>
    <property type="match status" value="1"/>
</dbReference>
<evidence type="ECO:0000259" key="14">
    <source>
        <dbReference type="PROSITE" id="PS51192"/>
    </source>
</evidence>
<organism evidence="17 18">
    <name type="scientific">Streptococcus suis</name>
    <dbReference type="NCBI Taxonomy" id="1307"/>
    <lineage>
        <taxon>Bacteria</taxon>
        <taxon>Bacillati</taxon>
        <taxon>Bacillota</taxon>
        <taxon>Bacilli</taxon>
        <taxon>Lactobacillales</taxon>
        <taxon>Streptococcaceae</taxon>
        <taxon>Streptococcus</taxon>
    </lineage>
</organism>
<evidence type="ECO:0000256" key="8">
    <source>
        <dbReference type="ARBA" id="ARBA00022927"/>
    </source>
</evidence>
<dbReference type="InterPro" id="IPR011130">
    <property type="entry name" value="SecA_preprotein_X-link_dom"/>
</dbReference>
<keyword evidence="6 12" id="KW-0547">Nucleotide-binding</keyword>
<keyword evidence="8 12" id="KW-0653">Protein transport</keyword>
<evidence type="ECO:0000256" key="3">
    <source>
        <dbReference type="ARBA" id="ARBA00022448"/>
    </source>
</evidence>
<protein>
    <recommendedName>
        <fullName evidence="12">Protein translocase subunit SecA</fullName>
        <ecNumber evidence="12">7.4.2.8</ecNumber>
    </recommendedName>
</protein>
<dbReference type="GO" id="GO:0017038">
    <property type="term" value="P:protein import"/>
    <property type="evidence" value="ECO:0007669"/>
    <property type="project" value="InterPro"/>
</dbReference>
<dbReference type="Gene3D" id="3.90.1440.10">
    <property type="entry name" value="SecA, preprotein cross-linking domain"/>
    <property type="match status" value="1"/>
</dbReference>
<feature type="domain" description="Helicase C-terminal" evidence="15">
    <location>
        <begin position="419"/>
        <end position="581"/>
    </location>
</feature>
<dbReference type="NCBIfam" id="TIGR03714">
    <property type="entry name" value="secA2"/>
    <property type="match status" value="1"/>
</dbReference>
<keyword evidence="7 12" id="KW-0067">ATP-binding</keyword>
<dbReference type="InterPro" id="IPR044722">
    <property type="entry name" value="SecA_SF2_C"/>
</dbReference>
<dbReference type="Pfam" id="PF07516">
    <property type="entry name" value="SecA_SW"/>
    <property type="match status" value="1"/>
</dbReference>
<dbReference type="InterPro" id="IPR020937">
    <property type="entry name" value="SecA_CS"/>
</dbReference>
<dbReference type="SMART" id="SM00958">
    <property type="entry name" value="SecA_PP_bind"/>
    <property type="match status" value="1"/>
</dbReference>
<dbReference type="GO" id="GO:0006605">
    <property type="term" value="P:protein targeting"/>
    <property type="evidence" value="ECO:0007669"/>
    <property type="project" value="UniProtKB-UniRule"/>
</dbReference>
<dbReference type="GO" id="GO:0065002">
    <property type="term" value="P:intracellular protein transmembrane transport"/>
    <property type="evidence" value="ECO:0007669"/>
    <property type="project" value="UniProtKB-UniRule"/>
</dbReference>
<dbReference type="InterPro" id="IPR000185">
    <property type="entry name" value="SecA"/>
</dbReference>
<dbReference type="RefSeq" id="WP_043026765.1">
    <property type="nucleotide sequence ID" value="NZ_CEDT01000025.1"/>
</dbReference>
<evidence type="ECO:0000256" key="1">
    <source>
        <dbReference type="ARBA" id="ARBA00004170"/>
    </source>
</evidence>
<name>A0A0Z8K445_STRSU</name>
<evidence type="ECO:0000256" key="10">
    <source>
        <dbReference type="ARBA" id="ARBA00023010"/>
    </source>
</evidence>
<keyword evidence="4 12" id="KW-1003">Cell membrane</keyword>
<evidence type="ECO:0000256" key="2">
    <source>
        <dbReference type="ARBA" id="ARBA00007650"/>
    </source>
</evidence>
<dbReference type="Gene3D" id="3.40.50.300">
    <property type="entry name" value="P-loop containing nucleotide triphosphate hydrolases"/>
    <property type="match status" value="2"/>
</dbReference>
<comment type="subcellular location">
    <subcellularLocation>
        <location evidence="12">Cell membrane</location>
        <topology evidence="12">Peripheral membrane protein</topology>
        <orientation evidence="12">Cytoplasmic side</orientation>
    </subcellularLocation>
    <subcellularLocation>
        <location evidence="12">Cytoplasm</location>
    </subcellularLocation>
    <subcellularLocation>
        <location evidence="1">Membrane</location>
        <topology evidence="1">Peripheral membrane protein</topology>
    </subcellularLocation>
    <text evidence="12">Distribution is 50-50.</text>
</comment>
<evidence type="ECO:0000256" key="5">
    <source>
        <dbReference type="ARBA" id="ARBA00022490"/>
    </source>
</evidence>
<reference evidence="17 18" key="1">
    <citation type="submission" date="2016-02" db="EMBL/GenBank/DDBJ databases">
        <authorList>
            <consortium name="Pathogen Informatics"/>
        </authorList>
    </citation>
    <scope>NUCLEOTIDE SEQUENCE [LARGE SCALE GENOMIC DNA]</scope>
    <source>
        <strain evidence="17 18">LSS64</strain>
    </source>
</reference>